<reference evidence="8" key="1">
    <citation type="submission" date="2022-07" db="EMBL/GenBank/DDBJ databases">
        <title>Phylogenomic reconstructions and comparative analyses of Kickxellomycotina fungi.</title>
        <authorList>
            <person name="Reynolds N.K."/>
            <person name="Stajich J.E."/>
            <person name="Barry K."/>
            <person name="Grigoriev I.V."/>
            <person name="Crous P."/>
            <person name="Smith M.E."/>
        </authorList>
    </citation>
    <scope>NUCLEOTIDE SEQUENCE</scope>
    <source>
        <strain evidence="8">RSA 476</strain>
    </source>
</reference>
<evidence type="ECO:0000259" key="5">
    <source>
        <dbReference type="Pfam" id="PF06978"/>
    </source>
</evidence>
<evidence type="ECO:0000256" key="3">
    <source>
        <dbReference type="ARBA" id="ARBA00023242"/>
    </source>
</evidence>
<dbReference type="InterPro" id="IPR012590">
    <property type="entry name" value="POPLD_dom"/>
</dbReference>
<dbReference type="InterPro" id="IPR009723">
    <property type="entry name" value="Pop1_N"/>
</dbReference>
<comment type="subcellular location">
    <subcellularLocation>
        <location evidence="1">Nucleus</location>
    </subcellularLocation>
</comment>
<accession>A0A9W8IKF8</accession>
<evidence type="ECO:0000259" key="7">
    <source>
        <dbReference type="Pfam" id="PF22770"/>
    </source>
</evidence>
<feature type="domain" description="POPLD" evidence="6">
    <location>
        <begin position="492"/>
        <end position="581"/>
    </location>
</feature>
<evidence type="ECO:0000256" key="2">
    <source>
        <dbReference type="ARBA" id="ARBA00022694"/>
    </source>
</evidence>
<evidence type="ECO:0000313" key="9">
    <source>
        <dbReference type="Proteomes" id="UP001140074"/>
    </source>
</evidence>
<keyword evidence="9" id="KW-1185">Reference proteome</keyword>
<dbReference type="GO" id="GO:0001682">
    <property type="term" value="P:tRNA 5'-leader removal"/>
    <property type="evidence" value="ECO:0007669"/>
    <property type="project" value="InterPro"/>
</dbReference>
<keyword evidence="8" id="KW-0378">Hydrolase</keyword>
<dbReference type="GO" id="GO:0000172">
    <property type="term" value="C:ribonuclease MRP complex"/>
    <property type="evidence" value="ECO:0007669"/>
    <property type="project" value="InterPro"/>
</dbReference>
<dbReference type="InterPro" id="IPR055079">
    <property type="entry name" value="POP1_C"/>
</dbReference>
<sequence>MSTESGKRAEADKRKARQTTSGFKQHVSEQKAVVPGHATLGKARSLDVTGFVEARSFEINALQRSLENAKTSGNARAFQTLPRHLRRRAASHNVKRMPVRLREKAISEMKKSAASSKTLGDSGRLTNAKKNNRYKRRRTRSVRAEYEQRQTGKRWLETHVWHAKRMHMKEMWGVMVADSPNERSHRAAYRAAMEKTFVQDVSFYRTVEVSGQAEAIIRLVGCLVAPEDLTIAASCYVNGSRMAPLTMYQAGQYPLAALGPATALWRPAVEGEMRVMWIRVHPCIADMVLSELVNARATIQELPVQQLRINDISSDLVSFELLGSQSTQMLCSILSHSASPKSCGASILQAIQALPSPATLPESVVLALRIHDPRLHFPFKLSAEGAQLLPEQQRQLDEVLLQWPAGAASLSDTGDGGIWDRASCTSDVERRPSEHSLNERRHAQLIPGAKLSPDPSIDVTVPLLLIRTGPEALLGSRVIKTASQIVDNLAHGWTILAPKGWGMSLWMALNFAGARAQGLQERNHVGFEAGLSTFPANWPGTSAYDSWAGSIAADEFGKWSRRPPGKRTNYLQMGVESPFSSPFHKLLGVTNSPAAYPEITANDLQCRIKRLRKINSSKKAAALATTNAGDRDNSDVDMADPDTANELELGASDTTAGIWLVSGERLSAIVSSLLTAPHGIVTLAQWAKPLAEVACSHSCEDSLQLLEHALVRVRLICNGRGVPAKNAPIYMRSGAPSTSPDPVPVGVDPRRPALIGYVMTGSFSLARGCSMAIGACSLRGLFNLWKAGLNSQASLGSSKSARVTINSMNGGPCIDAILNVIP</sequence>
<dbReference type="SUPFAM" id="SSF103025">
    <property type="entry name" value="Folate-binding domain"/>
    <property type="match status" value="1"/>
</dbReference>
<dbReference type="EMBL" id="JANBUY010000357">
    <property type="protein sequence ID" value="KAJ2859748.1"/>
    <property type="molecule type" value="Genomic_DNA"/>
</dbReference>
<dbReference type="PANTHER" id="PTHR22731">
    <property type="entry name" value="RIBONUCLEASES P/MRP PROTEIN SUBUNIT POP1"/>
    <property type="match status" value="1"/>
</dbReference>
<feature type="domain" description="POP1 C-terminal" evidence="7">
    <location>
        <begin position="753"/>
        <end position="788"/>
    </location>
</feature>
<feature type="region of interest" description="Disordered" evidence="4">
    <location>
        <begin position="1"/>
        <end position="30"/>
    </location>
</feature>
<proteinExistence type="predicted"/>
<dbReference type="Pfam" id="PF06978">
    <property type="entry name" value="POP1_N"/>
    <property type="match status" value="1"/>
</dbReference>
<dbReference type="GO" id="GO:0005655">
    <property type="term" value="C:nucleolar ribonuclease P complex"/>
    <property type="evidence" value="ECO:0007669"/>
    <property type="project" value="InterPro"/>
</dbReference>
<evidence type="ECO:0000256" key="1">
    <source>
        <dbReference type="ARBA" id="ARBA00004123"/>
    </source>
</evidence>
<dbReference type="GO" id="GO:0004526">
    <property type="term" value="F:ribonuclease P activity"/>
    <property type="evidence" value="ECO:0007669"/>
    <property type="project" value="UniProtKB-EC"/>
</dbReference>
<dbReference type="Pfam" id="PF22770">
    <property type="entry name" value="POP1_C"/>
    <property type="match status" value="1"/>
</dbReference>
<feature type="compositionally biased region" description="Basic and acidic residues" evidence="4">
    <location>
        <begin position="1"/>
        <end position="13"/>
    </location>
</feature>
<organism evidence="8 9">
    <name type="scientific">Coemansia aciculifera</name>
    <dbReference type="NCBI Taxonomy" id="417176"/>
    <lineage>
        <taxon>Eukaryota</taxon>
        <taxon>Fungi</taxon>
        <taxon>Fungi incertae sedis</taxon>
        <taxon>Zoopagomycota</taxon>
        <taxon>Kickxellomycotina</taxon>
        <taxon>Kickxellomycetes</taxon>
        <taxon>Kickxellales</taxon>
        <taxon>Kickxellaceae</taxon>
        <taxon>Coemansia</taxon>
    </lineage>
</organism>
<keyword evidence="3" id="KW-0539">Nucleus</keyword>
<dbReference type="Pfam" id="PF08170">
    <property type="entry name" value="POPLD"/>
    <property type="match status" value="1"/>
</dbReference>
<feature type="domain" description="Pop1 N-terminal" evidence="5">
    <location>
        <begin position="51"/>
        <end position="141"/>
    </location>
</feature>
<evidence type="ECO:0000313" key="8">
    <source>
        <dbReference type="EMBL" id="KAJ2859748.1"/>
    </source>
</evidence>
<name>A0A9W8IKF8_9FUNG</name>
<dbReference type="AlphaFoldDB" id="A0A9W8IKF8"/>
<feature type="compositionally biased region" description="Basic residues" evidence="4">
    <location>
        <begin position="130"/>
        <end position="141"/>
    </location>
</feature>
<evidence type="ECO:0000256" key="4">
    <source>
        <dbReference type="SAM" id="MobiDB-lite"/>
    </source>
</evidence>
<gene>
    <name evidence="8" type="primary">POP1</name>
    <name evidence="8" type="ORF">GGH94_005929</name>
</gene>
<keyword evidence="2" id="KW-0819">tRNA processing</keyword>
<feature type="region of interest" description="Disordered" evidence="4">
    <location>
        <begin position="109"/>
        <end position="146"/>
    </location>
</feature>
<dbReference type="Proteomes" id="UP001140074">
    <property type="component" value="Unassembled WGS sequence"/>
</dbReference>
<dbReference type="InterPro" id="IPR039182">
    <property type="entry name" value="Pop1"/>
</dbReference>
<evidence type="ECO:0000259" key="6">
    <source>
        <dbReference type="Pfam" id="PF08170"/>
    </source>
</evidence>
<dbReference type="PANTHER" id="PTHR22731:SF3">
    <property type="entry name" value="RIBONUCLEASES P_MRP PROTEIN SUBUNIT POP1"/>
    <property type="match status" value="1"/>
</dbReference>
<comment type="caution">
    <text evidence="8">The sequence shown here is derived from an EMBL/GenBank/DDBJ whole genome shotgun (WGS) entry which is preliminary data.</text>
</comment>
<dbReference type="EC" id="3.1.26.5" evidence="8"/>
<protein>
    <submittedName>
        <fullName evidence="8">Ribonucleases P/MRP protein subunit pop1</fullName>
        <ecNumber evidence="8">3.1.26.5</ecNumber>
    </submittedName>
</protein>